<organism evidence="1">
    <name type="scientific">viral metagenome</name>
    <dbReference type="NCBI Taxonomy" id="1070528"/>
    <lineage>
        <taxon>unclassified sequences</taxon>
        <taxon>metagenomes</taxon>
        <taxon>organismal metagenomes</taxon>
    </lineage>
</organism>
<proteinExistence type="predicted"/>
<sequence length="164" mass="19273">MSSNKFITIKLPKDLLDKLCVLIKELEKEDPSFKGVSREYLHMTLVFFGEKLNHLKKPQKDQIQKYLDDLNAKLPEMTYKSPKLIRFPPTKLNLYAIEYTTKNNPLYQQIKTDLKAYLDGEVYDVWQPHITLGKTRDLEFKLNKKVDHLEFKSSKVDIVGIKLN</sequence>
<dbReference type="Gene3D" id="3.90.1140.10">
    <property type="entry name" value="Cyclic phosphodiesterase"/>
    <property type="match status" value="1"/>
</dbReference>
<reference evidence="1" key="1">
    <citation type="journal article" date="2020" name="Nature">
        <title>Giant virus diversity and host interactions through global metagenomics.</title>
        <authorList>
            <person name="Schulz F."/>
            <person name="Roux S."/>
            <person name="Paez-Espino D."/>
            <person name="Jungbluth S."/>
            <person name="Walsh D.A."/>
            <person name="Denef V.J."/>
            <person name="McMahon K.D."/>
            <person name="Konstantinidis K.T."/>
            <person name="Eloe-Fadrosh E.A."/>
            <person name="Kyrpides N.C."/>
            <person name="Woyke T."/>
        </authorList>
    </citation>
    <scope>NUCLEOTIDE SEQUENCE</scope>
    <source>
        <strain evidence="1">GVMAG-M-3300023179-150</strain>
    </source>
</reference>
<accession>A0A6C0E7R4</accession>
<evidence type="ECO:0008006" key="2">
    <source>
        <dbReference type="Google" id="ProtNLM"/>
    </source>
</evidence>
<evidence type="ECO:0000313" key="1">
    <source>
        <dbReference type="EMBL" id="QHT24828.1"/>
    </source>
</evidence>
<dbReference type="SUPFAM" id="SSF55144">
    <property type="entry name" value="LigT-like"/>
    <property type="match status" value="1"/>
</dbReference>
<name>A0A6C0E7R4_9ZZZZ</name>
<dbReference type="EMBL" id="MN739749">
    <property type="protein sequence ID" value="QHT24828.1"/>
    <property type="molecule type" value="Genomic_DNA"/>
</dbReference>
<dbReference type="AlphaFoldDB" id="A0A6C0E7R4"/>
<protein>
    <recommendedName>
        <fullName evidence="2">Phosphoesterase HXTX domain-containing protein</fullName>
    </recommendedName>
</protein>
<dbReference type="InterPro" id="IPR009097">
    <property type="entry name" value="Cyclic_Pdiesterase"/>
</dbReference>